<dbReference type="AlphaFoldDB" id="A0A5N5SPE4"/>
<comment type="caution">
    <text evidence="2">The sequence shown here is derived from an EMBL/GenBank/DDBJ whole genome shotgun (WGS) entry which is preliminary data.</text>
</comment>
<keyword evidence="3" id="KW-1185">Reference proteome</keyword>
<accession>A0A5N5SPE4</accession>
<evidence type="ECO:0008006" key="4">
    <source>
        <dbReference type="Google" id="ProtNLM"/>
    </source>
</evidence>
<dbReference type="GO" id="GO:0070652">
    <property type="term" value="C:HAUS complex"/>
    <property type="evidence" value="ECO:0007669"/>
    <property type="project" value="InterPro"/>
</dbReference>
<dbReference type="Proteomes" id="UP000326759">
    <property type="component" value="Unassembled WGS sequence"/>
</dbReference>
<dbReference type="EMBL" id="SEYY01021930">
    <property type="protein sequence ID" value="KAB7495951.1"/>
    <property type="molecule type" value="Genomic_DNA"/>
</dbReference>
<name>A0A5N5SPE4_9CRUS</name>
<gene>
    <name evidence="2" type="ORF">Anas_12377</name>
</gene>
<dbReference type="InterPro" id="IPR029131">
    <property type="entry name" value="HAUS5"/>
</dbReference>
<evidence type="ECO:0000313" key="3">
    <source>
        <dbReference type="Proteomes" id="UP000326759"/>
    </source>
</evidence>
<protein>
    <recommendedName>
        <fullName evidence="4">HAUS augmin-like complex subunit 5</fullName>
    </recommendedName>
</protein>
<dbReference type="PANTHER" id="PTHR28588">
    <property type="entry name" value="HAUS AUGMIN-LIKE COMPLEX SUBUNIT 5"/>
    <property type="match status" value="1"/>
</dbReference>
<evidence type="ECO:0000313" key="2">
    <source>
        <dbReference type="EMBL" id="KAB7495951.1"/>
    </source>
</evidence>
<evidence type="ECO:0000256" key="1">
    <source>
        <dbReference type="SAM" id="Coils"/>
    </source>
</evidence>
<dbReference type="Pfam" id="PF14817">
    <property type="entry name" value="HAUS5"/>
    <property type="match status" value="2"/>
</dbReference>
<dbReference type="GO" id="GO:0005813">
    <property type="term" value="C:centrosome"/>
    <property type="evidence" value="ECO:0007669"/>
    <property type="project" value="TreeGrafter"/>
</dbReference>
<dbReference type="OrthoDB" id="2019614at2759"/>
<dbReference type="PANTHER" id="PTHR28588:SF1">
    <property type="entry name" value="HAUS AUGMIN-LIKE COMPLEX SUBUNIT 5"/>
    <property type="match status" value="1"/>
</dbReference>
<organism evidence="2 3">
    <name type="scientific">Armadillidium nasatum</name>
    <dbReference type="NCBI Taxonomy" id="96803"/>
    <lineage>
        <taxon>Eukaryota</taxon>
        <taxon>Metazoa</taxon>
        <taxon>Ecdysozoa</taxon>
        <taxon>Arthropoda</taxon>
        <taxon>Crustacea</taxon>
        <taxon>Multicrustacea</taxon>
        <taxon>Malacostraca</taxon>
        <taxon>Eumalacostraca</taxon>
        <taxon>Peracarida</taxon>
        <taxon>Isopoda</taxon>
        <taxon>Oniscidea</taxon>
        <taxon>Crinocheta</taxon>
        <taxon>Armadillidiidae</taxon>
        <taxon>Armadillidium</taxon>
    </lineage>
</organism>
<dbReference type="GO" id="GO:0007098">
    <property type="term" value="P:centrosome cycle"/>
    <property type="evidence" value="ECO:0007669"/>
    <property type="project" value="TreeGrafter"/>
</dbReference>
<sequence length="597" mass="68621">MDEIKFSEWIEEMTKGSNFPRQKLPTHNELSSALSVKSFIPVLEYLVKHARPSEECQHIKLNLKNYYRRKHLSEERKMSETQKQLVQLKLRVEEAEKEVQTEADDLKRIVEEEEKLIIEENNTRCHVALLQISSEELEEKMKVLRNRTMAISEMIPKTKPSLSPQEESINHNAAMEDLEFILQNIIILKKNVLDNQKEEFHEKKVEIWKLVEELIERYSASNLNRALSCKISQEVNLVAEALNSVNLLDDAKALNLEYQSNGVFVDILNPHGILETVESMLVQMSAKHIQKHFAYCKQKEKVKLTSESLKAVSNNVESVLNEQFKDISVVSAITDLLKTTVRIAGLKASLTAASALTSDLEKRAETAKKGKELITEKYNRIHNFQENVKRTVTELQSLVFASHTSLDELENRRSNMAGTVEDKLKNLTLPTPFLKGAFSNEIEAILNIPPQTLKTFSSDHFTPGHSIGPIEDSHSNLADLSCLVPFVSPWENIIEMVRQKKLQLRFNEDMLSDKSKEFEKMMKTFLNENLSIYEVKAMQQKVKLHDEQLEAEMGPVLDKSVETNEDVEDVLTKLNTAIDDWWTQPGTELKKYIEEKY</sequence>
<reference evidence="2 3" key="1">
    <citation type="journal article" date="2019" name="PLoS Biol.">
        <title>Sex chromosomes control vertical transmission of feminizing Wolbachia symbionts in an isopod.</title>
        <authorList>
            <person name="Becking T."/>
            <person name="Chebbi M.A."/>
            <person name="Giraud I."/>
            <person name="Moumen B."/>
            <person name="Laverre T."/>
            <person name="Caubet Y."/>
            <person name="Peccoud J."/>
            <person name="Gilbert C."/>
            <person name="Cordaux R."/>
        </authorList>
    </citation>
    <scope>NUCLEOTIDE SEQUENCE [LARGE SCALE GENOMIC DNA]</scope>
    <source>
        <strain evidence="2">ANa2</strain>
        <tissue evidence="2">Whole body excluding digestive tract and cuticle</tissue>
    </source>
</reference>
<feature type="coiled-coil region" evidence="1">
    <location>
        <begin position="78"/>
        <end position="147"/>
    </location>
</feature>
<proteinExistence type="predicted"/>
<dbReference type="GO" id="GO:0051225">
    <property type="term" value="P:spindle assembly"/>
    <property type="evidence" value="ECO:0007669"/>
    <property type="project" value="InterPro"/>
</dbReference>
<keyword evidence="1" id="KW-0175">Coiled coil</keyword>